<evidence type="ECO:0000256" key="6">
    <source>
        <dbReference type="ARBA" id="ARBA00046432"/>
    </source>
</evidence>
<keyword evidence="4 8" id="KW-0396">Initiation factor</keyword>
<reference evidence="8 9" key="1">
    <citation type="submission" date="2019-10" db="EMBL/GenBank/DDBJ databases">
        <title>Assembly and Annotation for the nematode Trichostrongylus colubriformis.</title>
        <authorList>
            <person name="Martin J."/>
        </authorList>
    </citation>
    <scope>NUCLEOTIDE SEQUENCE [LARGE SCALE GENOMIC DNA]</scope>
    <source>
        <strain evidence="8">G859</strain>
        <tissue evidence="8">Whole worm</tissue>
    </source>
</reference>
<dbReference type="Proteomes" id="UP001331761">
    <property type="component" value="Unassembled WGS sequence"/>
</dbReference>
<dbReference type="GO" id="GO:0003743">
    <property type="term" value="F:translation initiation factor activity"/>
    <property type="evidence" value="ECO:0007669"/>
    <property type="project" value="UniProtKB-KW"/>
</dbReference>
<keyword evidence="9" id="KW-1185">Reference proteome</keyword>
<sequence>PYLLFQGLFPICGIPLINFTLSWIARTEVQKLLLVVSEQNVPSLAEVERNWKHCFESLSIVSCKDALNVGDALRELDSRGLLAGDFLLLSNPATITSSTLQAQIAAFRERRAENKNNVMTLIYSDLKTAKNAVVAFDKSTKKMKAYHKQEDTGQLDIDKSHFLEDAVVRQDIVDSGIALCSLNISAQFSDNFDFQHRDDVIREILVNEEILLQNIHVEVLSSSEAALCVTDYSSLLLISNLIMERWFYPLVLDRMVSQENYKFNSLPRNVYVAVNEEDTRKLSPFRSASKQVLNVTLGFGCDIDDSVVMACAVIGNGTKIGCNTRISNCIIGENCVIGANCDIKESVLGENVRIPDGTVVQKQSVISANVTYSHNLNVPSNAAICSNTPHEDFEEIITCKEAKGNSLFSYVSYRVIHNSCNRLCATPYLFRLEI</sequence>
<evidence type="ECO:0000313" key="9">
    <source>
        <dbReference type="Proteomes" id="UP001331761"/>
    </source>
</evidence>
<evidence type="ECO:0000256" key="3">
    <source>
        <dbReference type="ARBA" id="ARBA00022490"/>
    </source>
</evidence>
<dbReference type="InterPro" id="IPR029044">
    <property type="entry name" value="Nucleotide-diphossugar_trans"/>
</dbReference>
<dbReference type="SUPFAM" id="SSF53448">
    <property type="entry name" value="Nucleotide-diphospho-sugar transferases"/>
    <property type="match status" value="1"/>
</dbReference>
<dbReference type="PANTHER" id="PTHR45887:SF1">
    <property type="entry name" value="TRANSLATION INITIATION FACTOR EIF-2B SUBUNIT EPSILON"/>
    <property type="match status" value="1"/>
</dbReference>
<evidence type="ECO:0000256" key="1">
    <source>
        <dbReference type="ARBA" id="ARBA00004514"/>
    </source>
</evidence>
<comment type="similarity">
    <text evidence="2">Belongs to the eIF-2B gamma/epsilon subunits family.</text>
</comment>
<evidence type="ECO:0000256" key="4">
    <source>
        <dbReference type="ARBA" id="ARBA00022540"/>
    </source>
</evidence>
<evidence type="ECO:0000256" key="5">
    <source>
        <dbReference type="ARBA" id="ARBA00022917"/>
    </source>
</evidence>
<keyword evidence="3" id="KW-0963">Cytoplasm</keyword>
<dbReference type="Gene3D" id="3.90.550.10">
    <property type="entry name" value="Spore Coat Polysaccharide Biosynthesis Protein SpsA, Chain A"/>
    <property type="match status" value="1"/>
</dbReference>
<gene>
    <name evidence="8" type="ORF">GCK32_005377</name>
</gene>
<comment type="caution">
    <text evidence="8">The sequence shown here is derived from an EMBL/GenBank/DDBJ whole genome shotgun (WGS) entry which is preliminary data.</text>
</comment>
<protein>
    <submittedName>
        <fullName evidence="8">Translation initiation factor eIF-2B subunit epsilon</fullName>
    </submittedName>
</protein>
<dbReference type="Gene3D" id="2.160.10.10">
    <property type="entry name" value="Hexapeptide repeat proteins"/>
    <property type="match status" value="1"/>
</dbReference>
<feature type="domain" description="EIF2B subunit epsilon/gamma LbH" evidence="7">
    <location>
        <begin position="294"/>
        <end position="377"/>
    </location>
</feature>
<comment type="subcellular location">
    <subcellularLocation>
        <location evidence="1">Cytoplasm</location>
        <location evidence="1">Cytosol</location>
    </subcellularLocation>
</comment>
<dbReference type="SUPFAM" id="SSF51161">
    <property type="entry name" value="Trimeric LpxA-like enzymes"/>
    <property type="match status" value="1"/>
</dbReference>
<accession>A0AAN8F461</accession>
<dbReference type="GO" id="GO:0005085">
    <property type="term" value="F:guanyl-nucleotide exchange factor activity"/>
    <property type="evidence" value="ECO:0007669"/>
    <property type="project" value="TreeGrafter"/>
</dbReference>
<dbReference type="EMBL" id="WIXE01022832">
    <property type="protein sequence ID" value="KAK5967077.1"/>
    <property type="molecule type" value="Genomic_DNA"/>
</dbReference>
<organism evidence="8 9">
    <name type="scientific">Trichostrongylus colubriformis</name>
    <name type="common">Black scour worm</name>
    <dbReference type="NCBI Taxonomy" id="6319"/>
    <lineage>
        <taxon>Eukaryota</taxon>
        <taxon>Metazoa</taxon>
        <taxon>Ecdysozoa</taxon>
        <taxon>Nematoda</taxon>
        <taxon>Chromadorea</taxon>
        <taxon>Rhabditida</taxon>
        <taxon>Rhabditina</taxon>
        <taxon>Rhabditomorpha</taxon>
        <taxon>Strongyloidea</taxon>
        <taxon>Trichostrongylidae</taxon>
        <taxon>Trichostrongylus</taxon>
    </lineage>
</organism>
<dbReference type="InterPro" id="IPR056764">
    <property type="entry name" value="LbH_EIF2B3/5"/>
</dbReference>
<evidence type="ECO:0000259" key="7">
    <source>
        <dbReference type="Pfam" id="PF25084"/>
    </source>
</evidence>
<dbReference type="Pfam" id="PF25084">
    <property type="entry name" value="LbH_EIF2B"/>
    <property type="match status" value="1"/>
</dbReference>
<proteinExistence type="inferred from homology"/>
<dbReference type="GO" id="GO:0005851">
    <property type="term" value="C:eukaryotic translation initiation factor 2B complex"/>
    <property type="evidence" value="ECO:0007669"/>
    <property type="project" value="TreeGrafter"/>
</dbReference>
<dbReference type="PANTHER" id="PTHR45887">
    <property type="entry name" value="TRANSLATION INITIATION FACTOR EIF-2B SUBUNIT EPSILON"/>
    <property type="match status" value="1"/>
</dbReference>
<dbReference type="InterPro" id="IPR051956">
    <property type="entry name" value="eIF2B_epsilon"/>
</dbReference>
<comment type="subunit">
    <text evidence="6">Component of the translation initiation factor 2B (eIF2B) complex which is a heterodecamer of two sets of five different subunits: alpha, beta, gamma, delta and epsilon. Subunits alpha, beta and delta comprise a regulatory subcomplex and subunits epsilon and gamma comprise a catalytic subcomplex. Within the complex, the hexameric regulatory complex resides at the center, with the two heterodimeric catalytic subcomplexes bound on opposite sides.</text>
</comment>
<evidence type="ECO:0000313" key="8">
    <source>
        <dbReference type="EMBL" id="KAK5967077.1"/>
    </source>
</evidence>
<dbReference type="AlphaFoldDB" id="A0AAN8F461"/>
<feature type="non-terminal residue" evidence="8">
    <location>
        <position position="1"/>
    </location>
</feature>
<keyword evidence="5" id="KW-0648">Protein biosynthesis</keyword>
<name>A0AAN8F461_TRICO</name>
<dbReference type="GO" id="GO:0031369">
    <property type="term" value="F:translation initiation factor binding"/>
    <property type="evidence" value="ECO:0007669"/>
    <property type="project" value="TreeGrafter"/>
</dbReference>
<evidence type="ECO:0000256" key="2">
    <source>
        <dbReference type="ARBA" id="ARBA00007878"/>
    </source>
</evidence>
<dbReference type="InterPro" id="IPR011004">
    <property type="entry name" value="Trimer_LpxA-like_sf"/>
</dbReference>